<evidence type="ECO:0000313" key="1">
    <source>
        <dbReference type="EMBL" id="ROQ90911.1"/>
    </source>
</evidence>
<name>A0A3N1USS8_9BACT</name>
<sequence length="81" mass="8372">MDLQGLLCPTPGVKVSKGIMDLTVGQILGVDDKGTAVDQPGFYNFGPMGSFPLVAGAYSEPAIMKFAPAVALQLLISFPSA</sequence>
<dbReference type="OrthoDB" id="5325383at2"/>
<evidence type="ECO:0000313" key="2">
    <source>
        <dbReference type="Proteomes" id="UP000276223"/>
    </source>
</evidence>
<comment type="caution">
    <text evidence="1">The sequence shown here is derived from an EMBL/GenBank/DDBJ whole genome shotgun (WGS) entry which is preliminary data.</text>
</comment>
<keyword evidence="2" id="KW-1185">Reference proteome</keyword>
<dbReference type="RefSeq" id="WP_148045742.1">
    <property type="nucleotide sequence ID" value="NZ_RJVA01000013.1"/>
</dbReference>
<dbReference type="InterPro" id="IPR036868">
    <property type="entry name" value="TusA-like_sf"/>
</dbReference>
<dbReference type="AlphaFoldDB" id="A0A3N1USS8"/>
<reference evidence="1 2" key="1">
    <citation type="submission" date="2018-11" db="EMBL/GenBank/DDBJ databases">
        <title>Genomic Encyclopedia of Type Strains, Phase IV (KMG-IV): sequencing the most valuable type-strain genomes for metagenomic binning, comparative biology and taxonomic classification.</title>
        <authorList>
            <person name="Goeker M."/>
        </authorList>
    </citation>
    <scope>NUCLEOTIDE SEQUENCE [LARGE SCALE GENOMIC DNA]</scope>
    <source>
        <strain evidence="1 2">DSM 22027</strain>
    </source>
</reference>
<gene>
    <name evidence="1" type="ORF">EDC27_2179</name>
</gene>
<proteinExistence type="predicted"/>
<protein>
    <submittedName>
        <fullName evidence="1">Uncharacterized protein</fullName>
    </submittedName>
</protein>
<accession>A0A3N1USS8</accession>
<dbReference type="EMBL" id="RJVA01000013">
    <property type="protein sequence ID" value="ROQ90911.1"/>
    <property type="molecule type" value="Genomic_DNA"/>
</dbReference>
<organism evidence="1 2">
    <name type="scientific">Desulfosoma caldarium</name>
    <dbReference type="NCBI Taxonomy" id="610254"/>
    <lineage>
        <taxon>Bacteria</taxon>
        <taxon>Pseudomonadati</taxon>
        <taxon>Thermodesulfobacteriota</taxon>
        <taxon>Syntrophobacteria</taxon>
        <taxon>Syntrophobacterales</taxon>
        <taxon>Syntrophobacteraceae</taxon>
        <taxon>Desulfosoma</taxon>
    </lineage>
</organism>
<dbReference type="Proteomes" id="UP000276223">
    <property type="component" value="Unassembled WGS sequence"/>
</dbReference>
<dbReference type="SUPFAM" id="SSF64307">
    <property type="entry name" value="SirA-like"/>
    <property type="match status" value="1"/>
</dbReference>